<accession>A0A6G0XDG3</accession>
<dbReference type="VEuPathDB" id="FungiDB:AeMF1_002603"/>
<evidence type="ECO:0000256" key="1">
    <source>
        <dbReference type="SAM" id="Phobius"/>
    </source>
</evidence>
<feature type="transmembrane region" description="Helical" evidence="1">
    <location>
        <begin position="130"/>
        <end position="151"/>
    </location>
</feature>
<name>A0A6G0XDG3_9STRA</name>
<dbReference type="Pfam" id="PF04749">
    <property type="entry name" value="PLAC8"/>
    <property type="match status" value="1"/>
</dbReference>
<proteinExistence type="predicted"/>
<comment type="caution">
    <text evidence="2">The sequence shown here is derived from an EMBL/GenBank/DDBJ whole genome shotgun (WGS) entry which is preliminary data.</text>
</comment>
<keyword evidence="1" id="KW-1133">Transmembrane helix</keyword>
<keyword evidence="1" id="KW-0472">Membrane</keyword>
<dbReference type="NCBIfam" id="TIGR01571">
    <property type="entry name" value="A_thal_Cys_rich"/>
    <property type="match status" value="1"/>
</dbReference>
<keyword evidence="1" id="KW-0812">Transmembrane</keyword>
<dbReference type="InterPro" id="IPR006461">
    <property type="entry name" value="PLAC_motif_containing"/>
</dbReference>
<organism evidence="2 3">
    <name type="scientific">Aphanomyces euteiches</name>
    <dbReference type="NCBI Taxonomy" id="100861"/>
    <lineage>
        <taxon>Eukaryota</taxon>
        <taxon>Sar</taxon>
        <taxon>Stramenopiles</taxon>
        <taxon>Oomycota</taxon>
        <taxon>Saprolegniomycetes</taxon>
        <taxon>Saprolegniales</taxon>
        <taxon>Verrucalvaceae</taxon>
        <taxon>Aphanomyces</taxon>
    </lineage>
</organism>
<feature type="transmembrane region" description="Helical" evidence="1">
    <location>
        <begin position="93"/>
        <end position="118"/>
    </location>
</feature>
<dbReference type="Proteomes" id="UP000481153">
    <property type="component" value="Unassembled WGS sequence"/>
</dbReference>
<evidence type="ECO:0000313" key="3">
    <source>
        <dbReference type="Proteomes" id="UP000481153"/>
    </source>
</evidence>
<dbReference type="PANTHER" id="PTHR15907">
    <property type="entry name" value="DUF614 FAMILY PROTEIN-RELATED"/>
    <property type="match status" value="1"/>
</dbReference>
<dbReference type="AlphaFoldDB" id="A0A6G0XDG3"/>
<sequence>MARKSEDIELALPVAVAVPYVETEGYHSPQGNTIIEGYYRPPGNGILVGQWKSGVCECCSSIVPNCCMAWCCPCISLGQTMARIGSSGMTYMVLYGVLYLGSVGIAASSVSVGGAVWFSNGEFFIPYDTLSWRTLFQPFLIILAGIVLIVARSTIRSRFSIPGNCCCDCICSCCCSCCVLAQMATHVEAYTPGECSFGFKDTLPAYQA</sequence>
<protein>
    <submittedName>
        <fullName evidence="2">Uncharacterized protein</fullName>
    </submittedName>
</protein>
<evidence type="ECO:0000313" key="2">
    <source>
        <dbReference type="EMBL" id="KAF0738221.1"/>
    </source>
</evidence>
<reference evidence="2 3" key="1">
    <citation type="submission" date="2019-07" db="EMBL/GenBank/DDBJ databases">
        <title>Genomics analysis of Aphanomyces spp. identifies a new class of oomycete effector associated with host adaptation.</title>
        <authorList>
            <person name="Gaulin E."/>
        </authorList>
    </citation>
    <scope>NUCLEOTIDE SEQUENCE [LARGE SCALE GENOMIC DNA]</scope>
    <source>
        <strain evidence="2 3">ATCC 201684</strain>
    </source>
</reference>
<dbReference type="EMBL" id="VJMJ01000079">
    <property type="protein sequence ID" value="KAF0738221.1"/>
    <property type="molecule type" value="Genomic_DNA"/>
</dbReference>
<keyword evidence="3" id="KW-1185">Reference proteome</keyword>
<gene>
    <name evidence="2" type="ORF">Ae201684_006196</name>
</gene>